<evidence type="ECO:0000313" key="4">
    <source>
        <dbReference type="Proteomes" id="UP000825729"/>
    </source>
</evidence>
<accession>A0AAV7ER40</accession>
<evidence type="ECO:0000256" key="2">
    <source>
        <dbReference type="SAM" id="SignalP"/>
    </source>
</evidence>
<evidence type="ECO:0000256" key="1">
    <source>
        <dbReference type="SAM" id="MobiDB-lite"/>
    </source>
</evidence>
<feature type="region of interest" description="Disordered" evidence="1">
    <location>
        <begin position="97"/>
        <end position="117"/>
    </location>
</feature>
<proteinExistence type="predicted"/>
<keyword evidence="4" id="KW-1185">Reference proteome</keyword>
<comment type="caution">
    <text evidence="3">The sequence shown here is derived from an EMBL/GenBank/DDBJ whole genome shotgun (WGS) entry which is preliminary data.</text>
</comment>
<gene>
    <name evidence="3" type="ORF">H6P81_011305</name>
</gene>
<feature type="signal peptide" evidence="2">
    <location>
        <begin position="1"/>
        <end position="21"/>
    </location>
</feature>
<dbReference type="Proteomes" id="UP000825729">
    <property type="component" value="Unassembled WGS sequence"/>
</dbReference>
<sequence>MERISVLLLLILLGFAHLASFRAVPLTRSQSLMQESLSLLQESQNLVQEPQSLVQEAQNLMEEPQSFLTSRNIYQEMIAEGIEEELLVEGRMAFENTDYPGAGANNHHTPRQPGRNN</sequence>
<feature type="chain" id="PRO_5043865820" evidence="2">
    <location>
        <begin position="22"/>
        <end position="117"/>
    </location>
</feature>
<name>A0AAV7ER40_ARIFI</name>
<dbReference type="EMBL" id="JAINDJ010000004">
    <property type="protein sequence ID" value="KAG9451340.1"/>
    <property type="molecule type" value="Genomic_DNA"/>
</dbReference>
<organism evidence="3 4">
    <name type="scientific">Aristolochia fimbriata</name>
    <name type="common">White veined hardy Dutchman's pipe vine</name>
    <dbReference type="NCBI Taxonomy" id="158543"/>
    <lineage>
        <taxon>Eukaryota</taxon>
        <taxon>Viridiplantae</taxon>
        <taxon>Streptophyta</taxon>
        <taxon>Embryophyta</taxon>
        <taxon>Tracheophyta</taxon>
        <taxon>Spermatophyta</taxon>
        <taxon>Magnoliopsida</taxon>
        <taxon>Magnoliidae</taxon>
        <taxon>Piperales</taxon>
        <taxon>Aristolochiaceae</taxon>
        <taxon>Aristolochia</taxon>
    </lineage>
</organism>
<dbReference type="PANTHER" id="PTHR33474:SF2">
    <property type="entry name" value="TRANSMEMBRANE PROTEIN"/>
    <property type="match status" value="1"/>
</dbReference>
<reference evidence="3 4" key="1">
    <citation type="submission" date="2021-07" db="EMBL/GenBank/DDBJ databases">
        <title>The Aristolochia fimbriata genome: insights into angiosperm evolution, floral development and chemical biosynthesis.</title>
        <authorList>
            <person name="Jiao Y."/>
        </authorList>
    </citation>
    <scope>NUCLEOTIDE SEQUENCE [LARGE SCALE GENOMIC DNA]</scope>
    <source>
        <strain evidence="3">IBCAS-2021</strain>
        <tissue evidence="3">Leaf</tissue>
    </source>
</reference>
<evidence type="ECO:0000313" key="3">
    <source>
        <dbReference type="EMBL" id="KAG9451340.1"/>
    </source>
</evidence>
<protein>
    <submittedName>
        <fullName evidence="3">Uncharacterized protein</fullName>
    </submittedName>
</protein>
<dbReference type="PANTHER" id="PTHR33474">
    <property type="entry name" value="TRANSMEMBRANE PROTEIN"/>
    <property type="match status" value="1"/>
</dbReference>
<keyword evidence="2" id="KW-0732">Signal</keyword>
<dbReference type="AlphaFoldDB" id="A0AAV7ER40"/>